<feature type="compositionally biased region" description="Low complexity" evidence="1">
    <location>
        <begin position="184"/>
        <end position="200"/>
    </location>
</feature>
<dbReference type="AlphaFoldDB" id="A0AAW4HD54"/>
<dbReference type="InterPro" id="IPR013046">
    <property type="entry name" value="GpV/Gp45"/>
</dbReference>
<feature type="region of interest" description="Disordered" evidence="1">
    <location>
        <begin position="228"/>
        <end position="247"/>
    </location>
</feature>
<name>A0AAW4HD54_VIBVL</name>
<reference evidence="2" key="1">
    <citation type="submission" date="2021-03" db="EMBL/GenBank/DDBJ databases">
        <title>Study of the foodborne Vibrio vulnificus isolates from China.</title>
        <authorList>
            <person name="Zheng Z."/>
            <person name="Ye L."/>
        </authorList>
    </citation>
    <scope>NUCLEOTIDE SEQUENCE</scope>
    <source>
        <strain evidence="2">Vv1582</strain>
    </source>
</reference>
<evidence type="ECO:0000256" key="1">
    <source>
        <dbReference type="SAM" id="MobiDB-lite"/>
    </source>
</evidence>
<dbReference type="NCBIfam" id="TIGR01644">
    <property type="entry name" value="phage_P2_V"/>
    <property type="match status" value="1"/>
</dbReference>
<protein>
    <submittedName>
        <fullName evidence="2">Phage baseplate assembly protein V</fullName>
    </submittedName>
</protein>
<proteinExistence type="predicted"/>
<organism evidence="2 3">
    <name type="scientific">Vibrio vulnificus</name>
    <dbReference type="NCBI Taxonomy" id="672"/>
    <lineage>
        <taxon>Bacteria</taxon>
        <taxon>Pseudomonadati</taxon>
        <taxon>Pseudomonadota</taxon>
        <taxon>Gammaproteobacteria</taxon>
        <taxon>Vibrionales</taxon>
        <taxon>Vibrionaceae</taxon>
        <taxon>Vibrio</taxon>
    </lineage>
</organism>
<dbReference type="Gene3D" id="6.20.150.10">
    <property type="match status" value="1"/>
</dbReference>
<dbReference type="Gene3D" id="2.40.50.230">
    <property type="entry name" value="Gp5 N-terminal domain"/>
    <property type="match status" value="1"/>
</dbReference>
<evidence type="ECO:0000313" key="2">
    <source>
        <dbReference type="EMBL" id="MBN8123169.1"/>
    </source>
</evidence>
<dbReference type="EMBL" id="JAFKOQ010000010">
    <property type="protein sequence ID" value="MBN8123169.1"/>
    <property type="molecule type" value="Genomic_DNA"/>
</dbReference>
<feature type="compositionally biased region" description="Polar residues" evidence="1">
    <location>
        <begin position="232"/>
        <end position="247"/>
    </location>
</feature>
<feature type="region of interest" description="Disordered" evidence="1">
    <location>
        <begin position="184"/>
        <end position="210"/>
    </location>
</feature>
<dbReference type="RefSeq" id="WP_206622898.1">
    <property type="nucleotide sequence ID" value="NZ_JAFKOQ010000010.1"/>
</dbReference>
<feature type="compositionally biased region" description="Polar residues" evidence="1">
    <location>
        <begin position="201"/>
        <end position="210"/>
    </location>
</feature>
<evidence type="ECO:0000313" key="3">
    <source>
        <dbReference type="Proteomes" id="UP000664056"/>
    </source>
</evidence>
<dbReference type="Proteomes" id="UP000664056">
    <property type="component" value="Unassembled WGS sequence"/>
</dbReference>
<comment type="caution">
    <text evidence="2">The sequence shown here is derived from an EMBL/GenBank/DDBJ whole genome shotgun (WGS) entry which is preliminary data.</text>
</comment>
<sequence>MSHTPSQLVRLLSEMIQFGTIIEVQAKPLRYKVQFDEHRVSGWIPMNVSHAAEVRSFKPLQVGEQVVVLKPFGAQGGVIVASLNQTKFDQPKEQLNLYYHEFPDGTWLEYDMEEHKLTGHVEGDLILTTAGNAKLTATQNVELKSSGDMTFNSEGAMTFHSKGQMSQSTDSTLTLFSQGELTQSTDSSMSLSSKGAMSQSTEQAMSIHSKGELTQSTDAAMNLHSAGEMTHSADSPINISTPRLNLN</sequence>
<gene>
    <name evidence="2" type="ORF">J0J18_15595</name>
</gene>
<dbReference type="InterPro" id="IPR037026">
    <property type="entry name" value="Vgr_OB-fold_dom_sf"/>
</dbReference>
<accession>A0AAW4HD54</accession>